<dbReference type="SUPFAM" id="SSF56784">
    <property type="entry name" value="HAD-like"/>
    <property type="match status" value="1"/>
</dbReference>
<dbReference type="InterPro" id="IPR050155">
    <property type="entry name" value="HAD-like_hydrolase_sf"/>
</dbReference>
<name>A0ABW3G978_9NOCA</name>
<dbReference type="Gene3D" id="1.10.150.240">
    <property type="entry name" value="Putative phosphatase, domain 2"/>
    <property type="match status" value="1"/>
</dbReference>
<comment type="caution">
    <text evidence="1">The sequence shown here is derived from an EMBL/GenBank/DDBJ whole genome shotgun (WGS) entry which is preliminary data.</text>
</comment>
<gene>
    <name evidence="1" type="ORF">ACFQ04_14855</name>
</gene>
<dbReference type="EMBL" id="JBHTIL010000002">
    <property type="protein sequence ID" value="MFD0927016.1"/>
    <property type="molecule type" value="Genomic_DNA"/>
</dbReference>
<proteinExistence type="predicted"/>
<accession>A0ABW3G978</accession>
<keyword evidence="2" id="KW-1185">Reference proteome</keyword>
<dbReference type="InterPro" id="IPR036412">
    <property type="entry name" value="HAD-like_sf"/>
</dbReference>
<reference evidence="2" key="1">
    <citation type="journal article" date="2019" name="Int. J. Syst. Evol. Microbiol.">
        <title>The Global Catalogue of Microorganisms (GCM) 10K type strain sequencing project: providing services to taxonomists for standard genome sequencing and annotation.</title>
        <authorList>
            <consortium name="The Broad Institute Genomics Platform"/>
            <consortium name="The Broad Institute Genome Sequencing Center for Infectious Disease"/>
            <person name="Wu L."/>
            <person name="Ma J."/>
        </authorList>
    </citation>
    <scope>NUCLEOTIDE SEQUENCE [LARGE SCALE GENOMIC DNA]</scope>
    <source>
        <strain evidence="2">CCUG 50873</strain>
    </source>
</reference>
<dbReference type="Gene3D" id="3.40.50.1000">
    <property type="entry name" value="HAD superfamily/HAD-like"/>
    <property type="match status" value="1"/>
</dbReference>
<dbReference type="PANTHER" id="PTHR43434:SF20">
    <property type="entry name" value="5'-NUCLEOTIDASE"/>
    <property type="match status" value="1"/>
</dbReference>
<protein>
    <submittedName>
        <fullName evidence="1">HAD hydrolase-like protein</fullName>
    </submittedName>
</protein>
<dbReference type="SFLD" id="SFLDS00003">
    <property type="entry name" value="Haloacid_Dehalogenase"/>
    <property type="match status" value="1"/>
</dbReference>
<evidence type="ECO:0000313" key="1">
    <source>
        <dbReference type="EMBL" id="MFD0927016.1"/>
    </source>
</evidence>
<dbReference type="Proteomes" id="UP001597068">
    <property type="component" value="Unassembled WGS sequence"/>
</dbReference>
<evidence type="ECO:0000313" key="2">
    <source>
        <dbReference type="Proteomes" id="UP001597068"/>
    </source>
</evidence>
<dbReference type="InterPro" id="IPR023214">
    <property type="entry name" value="HAD_sf"/>
</dbReference>
<dbReference type="Pfam" id="PF13419">
    <property type="entry name" value="HAD_2"/>
    <property type="match status" value="1"/>
</dbReference>
<dbReference type="SFLD" id="SFLDG01129">
    <property type="entry name" value="C1.5:_HAD__Beta-PGM__Phosphata"/>
    <property type="match status" value="1"/>
</dbReference>
<dbReference type="InterPro" id="IPR041492">
    <property type="entry name" value="HAD_2"/>
</dbReference>
<organism evidence="1 2">
    <name type="scientific">Williamsia deligens</name>
    <dbReference type="NCBI Taxonomy" id="321325"/>
    <lineage>
        <taxon>Bacteria</taxon>
        <taxon>Bacillati</taxon>
        <taxon>Actinomycetota</taxon>
        <taxon>Actinomycetes</taxon>
        <taxon>Mycobacteriales</taxon>
        <taxon>Nocardiaceae</taxon>
        <taxon>Williamsia</taxon>
    </lineage>
</organism>
<sequence>MPVPADPAAPSTTVLFDLDGTITDSFDGIAASFRHALSEIGAPEPDPEVVAGIAGPPMSDTFTALGLDDDTVEAAMTAYRGRYTTIGWRENSVFPGMDDLLRDLRASGRRMAVSTSKNETTARRILEHFGLDGHFDVIAGASDDGTRRSKSDVVAHALAELGVTAAGSGDPTADVIIVGDRSHDVHGAGEFGIPAVFVEWGYARPGEVDDAQWSVASVADLRAILGLDEATTSGAATR</sequence>
<dbReference type="InterPro" id="IPR023198">
    <property type="entry name" value="PGP-like_dom2"/>
</dbReference>
<dbReference type="PANTHER" id="PTHR43434">
    <property type="entry name" value="PHOSPHOGLYCOLATE PHOSPHATASE"/>
    <property type="match status" value="1"/>
</dbReference>
<dbReference type="RefSeq" id="WP_253648696.1">
    <property type="nucleotide sequence ID" value="NZ_BAAAMO010000006.1"/>
</dbReference>